<dbReference type="Pfam" id="PF03259">
    <property type="entry name" value="Robl_LC7"/>
    <property type="match status" value="1"/>
</dbReference>
<protein>
    <recommendedName>
        <fullName evidence="1">Roadblock/LAMTOR2 domain-containing protein</fullName>
    </recommendedName>
</protein>
<dbReference type="SMART" id="SM00960">
    <property type="entry name" value="Robl_LC7"/>
    <property type="match status" value="1"/>
</dbReference>
<dbReference type="RefSeq" id="WP_203841788.1">
    <property type="nucleotide sequence ID" value="NZ_BAAATV010000001.1"/>
</dbReference>
<dbReference type="PANTHER" id="PTHR36222">
    <property type="entry name" value="SERINE PROTEASE INHIBITOR RV3364C"/>
    <property type="match status" value="1"/>
</dbReference>
<dbReference type="InterPro" id="IPR004942">
    <property type="entry name" value="Roadblock/LAMTOR2_dom"/>
</dbReference>
<dbReference type="Gene3D" id="3.30.450.30">
    <property type="entry name" value="Dynein light chain 2a, cytoplasmic"/>
    <property type="match status" value="1"/>
</dbReference>
<comment type="caution">
    <text evidence="2">The sequence shown here is derived from an EMBL/GenBank/DDBJ whole genome shotgun (WGS) entry which is preliminary data.</text>
</comment>
<reference evidence="2 3" key="1">
    <citation type="submission" date="2021-01" db="EMBL/GenBank/DDBJ databases">
        <title>Whole genome shotgun sequence of Actinoplanes humidus NBRC 14915.</title>
        <authorList>
            <person name="Komaki H."/>
            <person name="Tamura T."/>
        </authorList>
    </citation>
    <scope>NUCLEOTIDE SEQUENCE [LARGE SCALE GENOMIC DNA]</scope>
    <source>
        <strain evidence="2 3">NBRC 14915</strain>
    </source>
</reference>
<dbReference type="EMBL" id="BOMN01000113">
    <property type="protein sequence ID" value="GIE24787.1"/>
    <property type="molecule type" value="Genomic_DNA"/>
</dbReference>
<dbReference type="SUPFAM" id="SSF103196">
    <property type="entry name" value="Roadblock/LC7 domain"/>
    <property type="match status" value="1"/>
</dbReference>
<dbReference type="PANTHER" id="PTHR36222:SF1">
    <property type="entry name" value="SERINE PROTEASE INHIBITOR RV3364C"/>
    <property type="match status" value="1"/>
</dbReference>
<gene>
    <name evidence="2" type="ORF">Ahu01nite_078890</name>
</gene>
<dbReference type="InterPro" id="IPR053141">
    <property type="entry name" value="Mycobact_SerProt_Inhib_Rv3364c"/>
</dbReference>
<name>A0ABQ4A367_9ACTN</name>
<sequence length="124" mass="13413">MAFLLDDFERANRFAVRTLAIARDGLVIIRSRSVHTDMGDRLSALCSGFSSMAMGMAREFEAPEIVDVAIRLEVGFVVIVGPFDNAVLMTLAHPDANLGEVNNALVKLGQTIVDHISPTARTAL</sequence>
<accession>A0ABQ4A367</accession>
<proteinExistence type="predicted"/>
<dbReference type="Proteomes" id="UP000603200">
    <property type="component" value="Unassembled WGS sequence"/>
</dbReference>
<evidence type="ECO:0000313" key="3">
    <source>
        <dbReference type="Proteomes" id="UP000603200"/>
    </source>
</evidence>
<feature type="domain" description="Roadblock/LAMTOR2" evidence="1">
    <location>
        <begin position="2"/>
        <end position="92"/>
    </location>
</feature>
<organism evidence="2 3">
    <name type="scientific">Winogradskya humida</name>
    <dbReference type="NCBI Taxonomy" id="113566"/>
    <lineage>
        <taxon>Bacteria</taxon>
        <taxon>Bacillati</taxon>
        <taxon>Actinomycetota</taxon>
        <taxon>Actinomycetes</taxon>
        <taxon>Micromonosporales</taxon>
        <taxon>Micromonosporaceae</taxon>
        <taxon>Winogradskya</taxon>
    </lineage>
</organism>
<evidence type="ECO:0000259" key="1">
    <source>
        <dbReference type="SMART" id="SM00960"/>
    </source>
</evidence>
<keyword evidence="3" id="KW-1185">Reference proteome</keyword>
<evidence type="ECO:0000313" key="2">
    <source>
        <dbReference type="EMBL" id="GIE24787.1"/>
    </source>
</evidence>